<evidence type="ECO:0000313" key="9">
    <source>
        <dbReference type="Proteomes" id="UP000215914"/>
    </source>
</evidence>
<protein>
    <recommendedName>
        <fullName evidence="6">S-protein homolog</fullName>
    </recommendedName>
</protein>
<dbReference type="EMBL" id="CM007901">
    <property type="protein sequence ID" value="OTG04094.1"/>
    <property type="molecule type" value="Genomic_DNA"/>
</dbReference>
<evidence type="ECO:0000256" key="5">
    <source>
        <dbReference type="ARBA" id="ARBA00022729"/>
    </source>
</evidence>
<sequence length="161" mass="18820">MKILFFLLYYLAITGDASPIPSLIADASSASSQMSDSTEKVCLWTYWSVYIINMIPDPIVVHPQSADDDLGNRRLTFGNHTDWNFCLHAFLKTLYYAHFYWKSKTAFFDVYTYHLGESYCKDGDEFFKQQRCYWIITQDGFYLTKNPNKFLIGATKLHIWS</sequence>
<evidence type="ECO:0000256" key="6">
    <source>
        <dbReference type="RuleBase" id="RU367044"/>
    </source>
</evidence>
<dbReference type="AlphaFoldDB" id="A0A251SZG5"/>
<feature type="signal peptide" evidence="6">
    <location>
        <begin position="1"/>
        <end position="17"/>
    </location>
</feature>
<dbReference type="GO" id="GO:0060320">
    <property type="term" value="P:rejection of self pollen"/>
    <property type="evidence" value="ECO:0007669"/>
    <property type="project" value="UniProtKB-KW"/>
</dbReference>
<evidence type="ECO:0000256" key="2">
    <source>
        <dbReference type="ARBA" id="ARBA00005581"/>
    </source>
</evidence>
<comment type="similarity">
    <text evidence="2 6">Belongs to the plant self-incompatibility (S1) protein family.</text>
</comment>
<dbReference type="GO" id="GO:0005576">
    <property type="term" value="C:extracellular region"/>
    <property type="evidence" value="ECO:0007669"/>
    <property type="project" value="UniProtKB-SubCell"/>
</dbReference>
<comment type="subcellular location">
    <subcellularLocation>
        <location evidence="1 6">Secreted</location>
    </subcellularLocation>
</comment>
<evidence type="ECO:0000256" key="3">
    <source>
        <dbReference type="ARBA" id="ARBA00022471"/>
    </source>
</evidence>
<reference evidence="7 9" key="1">
    <citation type="journal article" date="2017" name="Nature">
        <title>The sunflower genome provides insights into oil metabolism, flowering and Asterid evolution.</title>
        <authorList>
            <person name="Badouin H."/>
            <person name="Gouzy J."/>
            <person name="Grassa C.J."/>
            <person name="Murat F."/>
            <person name="Staton S.E."/>
            <person name="Cottret L."/>
            <person name="Lelandais-Briere C."/>
            <person name="Owens G.L."/>
            <person name="Carrere S."/>
            <person name="Mayjonade B."/>
            <person name="Legrand L."/>
            <person name="Gill N."/>
            <person name="Kane N.C."/>
            <person name="Bowers J.E."/>
            <person name="Hubner S."/>
            <person name="Bellec A."/>
            <person name="Berard A."/>
            <person name="Berges H."/>
            <person name="Blanchet N."/>
            <person name="Boniface M.C."/>
            <person name="Brunel D."/>
            <person name="Catrice O."/>
            <person name="Chaidir N."/>
            <person name="Claudel C."/>
            <person name="Donnadieu C."/>
            <person name="Faraut T."/>
            <person name="Fievet G."/>
            <person name="Helmstetter N."/>
            <person name="King M."/>
            <person name="Knapp S.J."/>
            <person name="Lai Z."/>
            <person name="Le Paslier M.C."/>
            <person name="Lippi Y."/>
            <person name="Lorenzon L."/>
            <person name="Mandel J.R."/>
            <person name="Marage G."/>
            <person name="Marchand G."/>
            <person name="Marquand E."/>
            <person name="Bret-Mestries E."/>
            <person name="Morien E."/>
            <person name="Nambeesan S."/>
            <person name="Nguyen T."/>
            <person name="Pegot-Espagnet P."/>
            <person name="Pouilly N."/>
            <person name="Raftis F."/>
            <person name="Sallet E."/>
            <person name="Schiex T."/>
            <person name="Thomas J."/>
            <person name="Vandecasteele C."/>
            <person name="Vares D."/>
            <person name="Vear F."/>
            <person name="Vautrin S."/>
            <person name="Crespi M."/>
            <person name="Mangin B."/>
            <person name="Burke J.M."/>
            <person name="Salse J."/>
            <person name="Munos S."/>
            <person name="Vincourt P."/>
            <person name="Rieseberg L.H."/>
            <person name="Langlade N.B."/>
        </authorList>
    </citation>
    <scope>NUCLEOTIDE SEQUENCE [LARGE SCALE GENOMIC DNA]</scope>
    <source>
        <strain evidence="9">cv. SF193</strain>
        <tissue evidence="7">Leaves</tissue>
    </source>
</reference>
<keyword evidence="3 6" id="KW-0713">Self-incompatibility</keyword>
<evidence type="ECO:0000313" key="7">
    <source>
        <dbReference type="EMBL" id="KAF5776611.1"/>
    </source>
</evidence>
<proteinExistence type="inferred from homology"/>
<dbReference type="InterPro" id="IPR010264">
    <property type="entry name" value="Self-incomp_S1"/>
</dbReference>
<name>A0A251SZG5_HELAN</name>
<reference evidence="7" key="3">
    <citation type="submission" date="2020-06" db="EMBL/GenBank/DDBJ databases">
        <title>Helianthus annuus Genome sequencing and assembly Release 2.</title>
        <authorList>
            <person name="Gouzy J."/>
            <person name="Langlade N."/>
            <person name="Munos S."/>
        </authorList>
    </citation>
    <scope>NUCLEOTIDE SEQUENCE</scope>
    <source>
        <tissue evidence="7">Leaves</tissue>
    </source>
</reference>
<feature type="chain" id="PRO_5041471971" description="S-protein homolog" evidence="6">
    <location>
        <begin position="18"/>
        <end position="161"/>
    </location>
</feature>
<accession>A0A251SZG5</accession>
<dbReference type="PANTHER" id="PTHR31232:SF172">
    <property type="entry name" value="S-PROTEIN HOMOLOG"/>
    <property type="match status" value="1"/>
</dbReference>
<reference evidence="8" key="2">
    <citation type="submission" date="2017-02" db="EMBL/GenBank/DDBJ databases">
        <title>Sunflower complete genome.</title>
        <authorList>
            <person name="Langlade N."/>
            <person name="Munos S."/>
        </authorList>
    </citation>
    <scope>NUCLEOTIDE SEQUENCE [LARGE SCALE GENOMIC DNA]</scope>
    <source>
        <tissue evidence="8">Leaves</tissue>
    </source>
</reference>
<dbReference type="InParanoid" id="A0A251SZG5"/>
<evidence type="ECO:0000256" key="1">
    <source>
        <dbReference type="ARBA" id="ARBA00004613"/>
    </source>
</evidence>
<keyword evidence="5 6" id="KW-0732">Signal</keyword>
<dbReference type="Pfam" id="PF05938">
    <property type="entry name" value="Self-incomp_S1"/>
    <property type="match status" value="1"/>
</dbReference>
<dbReference type="Proteomes" id="UP000215914">
    <property type="component" value="Chromosome 12"/>
</dbReference>
<dbReference type="Gramene" id="mRNA:HanXRQr2_Chr12g0526171">
    <property type="protein sequence ID" value="CDS:HanXRQr2_Chr12g0526171.1"/>
    <property type="gene ID" value="HanXRQr2_Chr12g0526171"/>
</dbReference>
<keyword evidence="4 6" id="KW-0964">Secreted</keyword>
<organism evidence="8 9">
    <name type="scientific">Helianthus annuus</name>
    <name type="common">Common sunflower</name>
    <dbReference type="NCBI Taxonomy" id="4232"/>
    <lineage>
        <taxon>Eukaryota</taxon>
        <taxon>Viridiplantae</taxon>
        <taxon>Streptophyta</taxon>
        <taxon>Embryophyta</taxon>
        <taxon>Tracheophyta</taxon>
        <taxon>Spermatophyta</taxon>
        <taxon>Magnoliopsida</taxon>
        <taxon>eudicotyledons</taxon>
        <taxon>Gunneridae</taxon>
        <taxon>Pentapetalae</taxon>
        <taxon>asterids</taxon>
        <taxon>campanulids</taxon>
        <taxon>Asterales</taxon>
        <taxon>Asteraceae</taxon>
        <taxon>Asteroideae</taxon>
        <taxon>Heliantheae alliance</taxon>
        <taxon>Heliantheae</taxon>
        <taxon>Helianthus</taxon>
    </lineage>
</organism>
<dbReference type="EMBL" id="MNCJ02000327">
    <property type="protein sequence ID" value="KAF5776611.1"/>
    <property type="molecule type" value="Genomic_DNA"/>
</dbReference>
<evidence type="ECO:0000256" key="4">
    <source>
        <dbReference type="ARBA" id="ARBA00022525"/>
    </source>
</evidence>
<keyword evidence="9" id="KW-1185">Reference proteome</keyword>
<gene>
    <name evidence="8" type="ORF">HannXRQ_Chr12g0358521</name>
    <name evidence="7" type="ORF">HanXRQr2_Chr12g0526171</name>
</gene>
<evidence type="ECO:0000313" key="8">
    <source>
        <dbReference type="EMBL" id="OTG04094.1"/>
    </source>
</evidence>
<dbReference type="PANTHER" id="PTHR31232">
    <property type="match status" value="1"/>
</dbReference>